<dbReference type="InterPro" id="IPR029058">
    <property type="entry name" value="AB_hydrolase_fold"/>
</dbReference>
<dbReference type="Proteomes" id="UP000371977">
    <property type="component" value="Unassembled WGS sequence"/>
</dbReference>
<keyword evidence="4" id="KW-1185">Reference proteome</keyword>
<accession>A0A6C2C4Y3</accession>
<dbReference type="EMBL" id="SDGZ01000015">
    <property type="protein sequence ID" value="TYC49018.1"/>
    <property type="molecule type" value="Genomic_DNA"/>
</dbReference>
<reference evidence="3 4" key="1">
    <citation type="submission" date="2019-01" db="EMBL/GenBank/DDBJ databases">
        <title>Weissella sp. nov., a novel lactic acid bacterium isolated from animal feces.</title>
        <authorList>
            <person name="Wang L.-T."/>
        </authorList>
    </citation>
    <scope>NUCLEOTIDE SEQUENCE [LARGE SCALE GENOMIC DNA]</scope>
    <source>
        <strain evidence="3 4">8H-2</strain>
    </source>
</reference>
<dbReference type="InterPro" id="IPR049492">
    <property type="entry name" value="BD-FAE-like_dom"/>
</dbReference>
<dbReference type="Gene3D" id="3.40.50.1820">
    <property type="entry name" value="alpha/beta hydrolase"/>
    <property type="match status" value="1"/>
</dbReference>
<gene>
    <name evidence="3" type="ORF">ESZ50_07160</name>
</gene>
<dbReference type="InterPro" id="IPR050300">
    <property type="entry name" value="GDXG_lipolytic_enzyme"/>
</dbReference>
<dbReference type="Pfam" id="PF20434">
    <property type="entry name" value="BD-FAE"/>
    <property type="match status" value="1"/>
</dbReference>
<dbReference type="PANTHER" id="PTHR48081:SF13">
    <property type="entry name" value="ALPHA_BETA HYDROLASE"/>
    <property type="match status" value="1"/>
</dbReference>
<dbReference type="GO" id="GO:0016787">
    <property type="term" value="F:hydrolase activity"/>
    <property type="evidence" value="ECO:0007669"/>
    <property type="project" value="UniProtKB-KW"/>
</dbReference>
<name>A0A6C2C4Y3_9LACO</name>
<comment type="caution">
    <text evidence="3">The sequence shown here is derived from an EMBL/GenBank/DDBJ whole genome shotgun (WGS) entry which is preliminary data.</text>
</comment>
<dbReference type="AlphaFoldDB" id="A0A6C2C4Y3"/>
<evidence type="ECO:0000256" key="1">
    <source>
        <dbReference type="ARBA" id="ARBA00022801"/>
    </source>
</evidence>
<organism evidence="3 4">
    <name type="scientific">Weissella muntiaci</name>
    <dbReference type="NCBI Taxonomy" id="2508881"/>
    <lineage>
        <taxon>Bacteria</taxon>
        <taxon>Bacillati</taxon>
        <taxon>Bacillota</taxon>
        <taxon>Bacilli</taxon>
        <taxon>Lactobacillales</taxon>
        <taxon>Lactobacillaceae</taxon>
        <taxon>Weissella</taxon>
    </lineage>
</organism>
<evidence type="ECO:0000259" key="2">
    <source>
        <dbReference type="Pfam" id="PF20434"/>
    </source>
</evidence>
<dbReference type="RefSeq" id="WP_148622880.1">
    <property type="nucleotide sequence ID" value="NZ_SDGZ01000015.1"/>
</dbReference>
<evidence type="ECO:0000313" key="3">
    <source>
        <dbReference type="EMBL" id="TYC49018.1"/>
    </source>
</evidence>
<dbReference type="OrthoDB" id="9815425at2"/>
<dbReference type="PANTHER" id="PTHR48081">
    <property type="entry name" value="AB HYDROLASE SUPERFAMILY PROTEIN C4A8.06C"/>
    <property type="match status" value="1"/>
</dbReference>
<evidence type="ECO:0000313" key="4">
    <source>
        <dbReference type="Proteomes" id="UP000371977"/>
    </source>
</evidence>
<keyword evidence="1 3" id="KW-0378">Hydrolase</keyword>
<feature type="domain" description="BD-FAE-like" evidence="2">
    <location>
        <begin position="41"/>
        <end position="256"/>
    </location>
</feature>
<protein>
    <submittedName>
        <fullName evidence="3">Alpha/beta hydrolase</fullName>
    </submittedName>
</protein>
<dbReference type="SUPFAM" id="SSF53474">
    <property type="entry name" value="alpha/beta-Hydrolases"/>
    <property type="match status" value="1"/>
</dbReference>
<sequence>MEHFIDRQVAYIPAQTAGVLHQWHNLAYMDLDQQYPERHQLDIYLPNDGAGPFPVVVDVFGGGLYFGAKSSHKLEPALKLLQQGYAVISLNYSLIWQADFPQQIWEIKAAIRWLRAHAAEYQLDSKRFALMGESSGAHLALLAATTANTTDFDKRVFGSDETESEAVNAIIAMYGPYEFNQFQDQFAASGVTPKYQETGQGISFEGQLFGGNAPKERLDLVRRYNPVNYFSEKTPPILAFVGTKDPVVPYQQTINMITAAKAVLGEERADLVVVPGGVHGPADYMTLENTMIKTSFLEAWV</sequence>
<proteinExistence type="predicted"/>